<dbReference type="GO" id="GO:1990904">
    <property type="term" value="C:ribonucleoprotein complex"/>
    <property type="evidence" value="ECO:0007669"/>
    <property type="project" value="UniProtKB-KW"/>
</dbReference>
<dbReference type="PANTHER" id="PTHR10746:SF6">
    <property type="entry name" value="LARGE RIBOSOMAL SUBUNIT PROTEIN UL4M"/>
    <property type="match status" value="1"/>
</dbReference>
<evidence type="ECO:0000256" key="3">
    <source>
        <dbReference type="ARBA" id="ARBA00023274"/>
    </source>
</evidence>
<dbReference type="OrthoDB" id="9803201at2"/>
<dbReference type="InterPro" id="IPR002136">
    <property type="entry name" value="Ribosomal_uL4"/>
</dbReference>
<proteinExistence type="inferred from homology"/>
<evidence type="ECO:0000256" key="6">
    <source>
        <dbReference type="SAM" id="MobiDB-lite"/>
    </source>
</evidence>
<dbReference type="Gene3D" id="3.40.1370.10">
    <property type="match status" value="1"/>
</dbReference>
<dbReference type="SUPFAM" id="SSF52166">
    <property type="entry name" value="Ribosomal protein L4"/>
    <property type="match status" value="1"/>
</dbReference>
<comment type="function">
    <text evidence="5">Forms part of the polypeptide exit tunnel.</text>
</comment>
<evidence type="ECO:0000256" key="4">
    <source>
        <dbReference type="ARBA" id="ARBA00035244"/>
    </source>
</evidence>
<gene>
    <name evidence="5" type="primary">rplD</name>
</gene>
<dbReference type="HAMAP" id="MF_01328_B">
    <property type="entry name" value="Ribosomal_uL4_B"/>
    <property type="match status" value="1"/>
</dbReference>
<dbReference type="InterPro" id="IPR023574">
    <property type="entry name" value="Ribosomal_uL4_dom_sf"/>
</dbReference>
<dbReference type="NCBIfam" id="TIGR03953">
    <property type="entry name" value="rplD_bact"/>
    <property type="match status" value="1"/>
</dbReference>
<evidence type="ECO:0000256" key="2">
    <source>
        <dbReference type="ARBA" id="ARBA00022980"/>
    </source>
</evidence>
<evidence type="ECO:0000256" key="5">
    <source>
        <dbReference type="HAMAP-Rule" id="MF_01328"/>
    </source>
</evidence>
<dbReference type="GO" id="GO:0003735">
    <property type="term" value="F:structural constituent of ribosome"/>
    <property type="evidence" value="ECO:0007669"/>
    <property type="project" value="InterPro"/>
</dbReference>
<comment type="subunit">
    <text evidence="5">Part of the 50S ribosomal subunit.</text>
</comment>
<keyword evidence="2 5" id="KW-0689">Ribosomal protein</keyword>
<dbReference type="RefSeq" id="WP_062226459.1">
    <property type="nucleotide sequence ID" value="NZ_BBWR01000002.1"/>
</dbReference>
<comment type="similarity">
    <text evidence="1 5">Belongs to the universal ribosomal protein uL4 family.</text>
</comment>
<dbReference type="Pfam" id="PF00573">
    <property type="entry name" value="Ribosomal_L4"/>
    <property type="match status" value="1"/>
</dbReference>
<feature type="compositionally biased region" description="Basic residues" evidence="6">
    <location>
        <begin position="66"/>
        <end position="77"/>
    </location>
</feature>
<dbReference type="InterPro" id="IPR013005">
    <property type="entry name" value="Ribosomal_uL4-like"/>
</dbReference>
<evidence type="ECO:0000313" key="7">
    <source>
        <dbReference type="EMBL" id="BAT28039.1"/>
    </source>
</evidence>
<sequence length="207" mass="22392">MVDIKIKTLSGGDAGTVSLAEEIFGLEPRADILQRMVRYQLAKRQQGTHQTLGRAEIARTGAKLYKQKGTGRARHGSARAPQFRGGGKAHGPVSRSHAHDLPKKLRQLALKHALSAKFKSDSLIVIDDLTSTDGKTKAMAAHFNGLGLKNALVIGGAELDGNFARSARAIPNIDVLPIQGINVYDILRRQTLVLSKAAVEALEERFK</sequence>
<keyword evidence="5" id="KW-0694">RNA-binding</keyword>
<keyword evidence="5" id="KW-0699">rRNA-binding</keyword>
<keyword evidence="3 5" id="KW-0687">Ribonucleoprotein</keyword>
<dbReference type="GO" id="GO:0006412">
    <property type="term" value="P:translation"/>
    <property type="evidence" value="ECO:0007669"/>
    <property type="project" value="UniProtKB-UniRule"/>
</dbReference>
<dbReference type="EMBL" id="LC066377">
    <property type="protein sequence ID" value="BAT28039.1"/>
    <property type="molecule type" value="Genomic_DNA"/>
</dbReference>
<dbReference type="GO" id="GO:0005840">
    <property type="term" value="C:ribosome"/>
    <property type="evidence" value="ECO:0007669"/>
    <property type="project" value="UniProtKB-KW"/>
</dbReference>
<dbReference type="PANTHER" id="PTHR10746">
    <property type="entry name" value="50S RIBOSOMAL PROTEIN L4"/>
    <property type="match status" value="1"/>
</dbReference>
<comment type="function">
    <text evidence="5">One of the primary rRNA binding proteins, this protein initially binds near the 5'-end of the 23S rRNA. It is important during the early stages of 50S assembly. It makes multiple contacts with different domains of the 23S rRNA in the assembled 50S subunit and ribosome.</text>
</comment>
<reference evidence="7" key="1">
    <citation type="journal article" date="2015" name="Proc. Natl. Acad. Sci. U.S.A.">
        <title>Bacterial clade with the ribosomal RNA operon on a small plasmid rather than the chromosome.</title>
        <authorList>
            <person name="Anda M."/>
            <person name="Ohtsubo Y."/>
            <person name="Okubo T."/>
            <person name="Sugawara M."/>
            <person name="Nagata Y."/>
            <person name="Tsuda M."/>
            <person name="Minamisawa K."/>
            <person name="Mitsui H."/>
        </authorList>
    </citation>
    <scope>NUCLEOTIDE SEQUENCE</scope>
    <source>
        <strain evidence="7">JCM 14755</strain>
    </source>
</reference>
<organism evidence="7">
    <name type="scientific">Aureimonas frigidaquae</name>
    <dbReference type="NCBI Taxonomy" id="424757"/>
    <lineage>
        <taxon>Bacteria</taxon>
        <taxon>Pseudomonadati</taxon>
        <taxon>Pseudomonadota</taxon>
        <taxon>Alphaproteobacteria</taxon>
        <taxon>Hyphomicrobiales</taxon>
        <taxon>Aurantimonadaceae</taxon>
        <taxon>Aureimonas</taxon>
    </lineage>
</organism>
<name>A0A0P0Z1W8_9HYPH</name>
<evidence type="ECO:0000256" key="1">
    <source>
        <dbReference type="ARBA" id="ARBA00010528"/>
    </source>
</evidence>
<protein>
    <recommendedName>
        <fullName evidence="4 5">Large ribosomal subunit protein uL4</fullName>
    </recommendedName>
</protein>
<accession>A0A0P0Z1W8</accession>
<dbReference type="AlphaFoldDB" id="A0A0P0Z1W8"/>
<feature type="region of interest" description="Disordered" evidence="6">
    <location>
        <begin position="66"/>
        <end position="97"/>
    </location>
</feature>
<dbReference type="GO" id="GO:0019843">
    <property type="term" value="F:rRNA binding"/>
    <property type="evidence" value="ECO:0007669"/>
    <property type="project" value="UniProtKB-UniRule"/>
</dbReference>